<dbReference type="NCBIfam" id="TIGR01352">
    <property type="entry name" value="tonB_Cterm"/>
    <property type="match status" value="2"/>
</dbReference>
<keyword evidence="6" id="KW-0812">Transmembrane</keyword>
<evidence type="ECO:0000256" key="10">
    <source>
        <dbReference type="SAM" id="SignalP"/>
    </source>
</evidence>
<dbReference type="RefSeq" id="WP_289504563.1">
    <property type="nucleotide sequence ID" value="NZ_CP116805.1"/>
</dbReference>
<accession>A0AAE9XTF2</accession>
<dbReference type="GO" id="GO:0098797">
    <property type="term" value="C:plasma membrane protein complex"/>
    <property type="evidence" value="ECO:0007669"/>
    <property type="project" value="TreeGrafter"/>
</dbReference>
<name>A0AAE9XTF2_9PROT</name>
<dbReference type="Pfam" id="PF03544">
    <property type="entry name" value="TonB_C"/>
    <property type="match status" value="2"/>
</dbReference>
<sequence length="226" mass="24223">MIKRSLRLVVAAAFLAATGGVQAATDIAEWQDATVKALVAKQRYPRTALDASAEGTVKVRLAVAPSGDVMGYEIVESSGYAVLDASVLDLLARVSPLPALPVQEQGISVVVPLTYKLDRAVMAADVAVADPAQSLQEWRRAAARAFAKVQEYPVELYNQGVEGTARIQVAVDALGNIVSQELIQSSGNAMLDEESMSMLRRVGLLPELPEGTDSLRFTLPVTYRIR</sequence>
<keyword evidence="4" id="KW-1003">Cell membrane</keyword>
<dbReference type="InterPro" id="IPR037682">
    <property type="entry name" value="TonB_C"/>
</dbReference>
<comment type="subcellular location">
    <subcellularLocation>
        <location evidence="1">Cell inner membrane</location>
        <topology evidence="1">Single-pass membrane protein</topology>
        <orientation evidence="1">Periplasmic side</orientation>
    </subcellularLocation>
</comment>
<evidence type="ECO:0000259" key="11">
    <source>
        <dbReference type="PROSITE" id="PS52015"/>
    </source>
</evidence>
<evidence type="ECO:0000256" key="3">
    <source>
        <dbReference type="ARBA" id="ARBA00022448"/>
    </source>
</evidence>
<evidence type="ECO:0000313" key="12">
    <source>
        <dbReference type="EMBL" id="WCL54835.1"/>
    </source>
</evidence>
<evidence type="ECO:0000256" key="8">
    <source>
        <dbReference type="ARBA" id="ARBA00022989"/>
    </source>
</evidence>
<evidence type="ECO:0000313" key="13">
    <source>
        <dbReference type="Proteomes" id="UP001217500"/>
    </source>
</evidence>
<keyword evidence="9" id="KW-0472">Membrane</keyword>
<feature type="domain" description="TonB C-terminal" evidence="11">
    <location>
        <begin position="137"/>
        <end position="226"/>
    </location>
</feature>
<reference evidence="12" key="1">
    <citation type="submission" date="2023-01" db="EMBL/GenBank/DDBJ databases">
        <title>The genome sequence of Kordiimonadaceae bacterium 6D33.</title>
        <authorList>
            <person name="Liu Y."/>
        </authorList>
    </citation>
    <scope>NUCLEOTIDE SEQUENCE</scope>
    <source>
        <strain evidence="12">6D33</strain>
    </source>
</reference>
<dbReference type="GO" id="GO:0031992">
    <property type="term" value="F:energy transducer activity"/>
    <property type="evidence" value="ECO:0007669"/>
    <property type="project" value="TreeGrafter"/>
</dbReference>
<dbReference type="InterPro" id="IPR051045">
    <property type="entry name" value="TonB-dependent_transducer"/>
</dbReference>
<feature type="chain" id="PRO_5042232758" evidence="10">
    <location>
        <begin position="24"/>
        <end position="226"/>
    </location>
</feature>
<organism evidence="12 13">
    <name type="scientific">Gimibacter soli</name>
    <dbReference type="NCBI Taxonomy" id="3024400"/>
    <lineage>
        <taxon>Bacteria</taxon>
        <taxon>Pseudomonadati</taxon>
        <taxon>Pseudomonadota</taxon>
        <taxon>Alphaproteobacteria</taxon>
        <taxon>Kordiimonadales</taxon>
        <taxon>Temperatibacteraceae</taxon>
        <taxon>Gimibacter</taxon>
    </lineage>
</organism>
<dbReference type="Gene3D" id="3.30.1150.10">
    <property type="match status" value="2"/>
</dbReference>
<proteinExistence type="inferred from homology"/>
<keyword evidence="3" id="KW-0813">Transport</keyword>
<dbReference type="SUPFAM" id="SSF74653">
    <property type="entry name" value="TolA/TonB C-terminal domain"/>
    <property type="match status" value="2"/>
</dbReference>
<feature type="signal peptide" evidence="10">
    <location>
        <begin position="1"/>
        <end position="23"/>
    </location>
</feature>
<keyword evidence="5" id="KW-0997">Cell inner membrane</keyword>
<keyword evidence="7" id="KW-0653">Protein transport</keyword>
<dbReference type="PROSITE" id="PS52015">
    <property type="entry name" value="TONB_CTD"/>
    <property type="match status" value="2"/>
</dbReference>
<dbReference type="PANTHER" id="PTHR33446:SF2">
    <property type="entry name" value="PROTEIN TONB"/>
    <property type="match status" value="1"/>
</dbReference>
<keyword evidence="13" id="KW-1185">Reference proteome</keyword>
<dbReference type="AlphaFoldDB" id="A0AAE9XTF2"/>
<evidence type="ECO:0000256" key="2">
    <source>
        <dbReference type="ARBA" id="ARBA00006555"/>
    </source>
</evidence>
<gene>
    <name evidence="12" type="ORF">PH603_03560</name>
</gene>
<keyword evidence="10" id="KW-0732">Signal</keyword>
<evidence type="ECO:0000256" key="6">
    <source>
        <dbReference type="ARBA" id="ARBA00022692"/>
    </source>
</evidence>
<comment type="similarity">
    <text evidence="2">Belongs to the TonB family.</text>
</comment>
<protein>
    <submittedName>
        <fullName evidence="12">TonB family protein</fullName>
    </submittedName>
</protein>
<evidence type="ECO:0000256" key="5">
    <source>
        <dbReference type="ARBA" id="ARBA00022519"/>
    </source>
</evidence>
<evidence type="ECO:0000256" key="7">
    <source>
        <dbReference type="ARBA" id="ARBA00022927"/>
    </source>
</evidence>
<dbReference type="GO" id="GO:0055085">
    <property type="term" value="P:transmembrane transport"/>
    <property type="evidence" value="ECO:0007669"/>
    <property type="project" value="InterPro"/>
</dbReference>
<dbReference type="KEGG" id="gso:PH603_03560"/>
<evidence type="ECO:0000256" key="1">
    <source>
        <dbReference type="ARBA" id="ARBA00004383"/>
    </source>
</evidence>
<dbReference type="Proteomes" id="UP001217500">
    <property type="component" value="Chromosome"/>
</dbReference>
<evidence type="ECO:0000256" key="4">
    <source>
        <dbReference type="ARBA" id="ARBA00022475"/>
    </source>
</evidence>
<keyword evidence="8" id="KW-1133">Transmembrane helix</keyword>
<feature type="domain" description="TonB C-terminal" evidence="11">
    <location>
        <begin position="29"/>
        <end position="124"/>
    </location>
</feature>
<dbReference type="InterPro" id="IPR006260">
    <property type="entry name" value="TonB/TolA_C"/>
</dbReference>
<dbReference type="PANTHER" id="PTHR33446">
    <property type="entry name" value="PROTEIN TONB-RELATED"/>
    <property type="match status" value="1"/>
</dbReference>
<dbReference type="EMBL" id="CP116805">
    <property type="protein sequence ID" value="WCL54835.1"/>
    <property type="molecule type" value="Genomic_DNA"/>
</dbReference>
<dbReference type="GO" id="GO:0015031">
    <property type="term" value="P:protein transport"/>
    <property type="evidence" value="ECO:0007669"/>
    <property type="project" value="UniProtKB-KW"/>
</dbReference>
<evidence type="ECO:0000256" key="9">
    <source>
        <dbReference type="ARBA" id="ARBA00023136"/>
    </source>
</evidence>